<evidence type="ECO:0000256" key="1">
    <source>
        <dbReference type="SAM" id="Phobius"/>
    </source>
</evidence>
<name>A0A9W9DP87_9AGAR</name>
<evidence type="ECO:0000313" key="3">
    <source>
        <dbReference type="Proteomes" id="UP001150238"/>
    </source>
</evidence>
<dbReference type="Proteomes" id="UP001150238">
    <property type="component" value="Unassembled WGS sequence"/>
</dbReference>
<feature type="transmembrane region" description="Helical" evidence="1">
    <location>
        <begin position="179"/>
        <end position="197"/>
    </location>
</feature>
<keyword evidence="1" id="KW-0472">Membrane</keyword>
<comment type="caution">
    <text evidence="2">The sequence shown here is derived from an EMBL/GenBank/DDBJ whole genome shotgun (WGS) entry which is preliminary data.</text>
</comment>
<sequence>MSYTSPSCYLMWALLSCTLFAFLIYHLYSFDRFKCLRWNDGPYSGAFKRVMTYSYFLTIPLFMVYAVGFSVIKYKEGYITLPSVGIVPAPYDMWSPTARSFHFPLMLCFAIAWSLEMVTHLQELCFWLFLVSADADQNHWFSSRYFKAWVIGSVFAILYMPIIAICTRENPLKSEACTFLAGSLGSLLLTISFMPILRKLPALLDNLRAEGADDGTIIRLTKFHELNTIRVTFRYLFTIPLLILGSSGLNPHQHVTGNTFWPDLFAFAAAIGCTASSGITLIIFFPRSVESEVLRQSARKRESESCQSKSPDLDLSPKEYVISTSSETVTMGKRVTITRPPPIRPNRLREEDVELGGIGSPPPHYGIPNVPSMQPNRKTGEEVEFGGILFPASMTLSFADVEPSGRSNNHTLVNPTIYSYTSPISCVLLHSSCVNTD</sequence>
<gene>
    <name evidence="2" type="ORF">C8J55DRAFT_536310</name>
</gene>
<protein>
    <submittedName>
        <fullName evidence="2">Uncharacterized protein</fullName>
    </submittedName>
</protein>
<evidence type="ECO:0000313" key="2">
    <source>
        <dbReference type="EMBL" id="KAJ4479750.1"/>
    </source>
</evidence>
<reference evidence="2" key="1">
    <citation type="submission" date="2022-08" db="EMBL/GenBank/DDBJ databases">
        <authorList>
            <consortium name="DOE Joint Genome Institute"/>
            <person name="Min B."/>
            <person name="Riley R."/>
            <person name="Sierra-Patev S."/>
            <person name="Naranjo-Ortiz M."/>
            <person name="Looney B."/>
            <person name="Konkel Z."/>
            <person name="Slot J.C."/>
            <person name="Sakamoto Y."/>
            <person name="Steenwyk J.L."/>
            <person name="Rokas A."/>
            <person name="Carro J."/>
            <person name="Camarero S."/>
            <person name="Ferreira P."/>
            <person name="Molpeceres G."/>
            <person name="Ruiz-Duenas F.J."/>
            <person name="Serrano A."/>
            <person name="Henrissat B."/>
            <person name="Drula E."/>
            <person name="Hughes K.W."/>
            <person name="Mata J.L."/>
            <person name="Ishikawa N.K."/>
            <person name="Vargas-Isla R."/>
            <person name="Ushijima S."/>
            <person name="Smith C.A."/>
            <person name="Ahrendt S."/>
            <person name="Andreopoulos W."/>
            <person name="He G."/>
            <person name="Labutti K."/>
            <person name="Lipzen A."/>
            <person name="Ng V."/>
            <person name="Sandor L."/>
            <person name="Barry K."/>
            <person name="Martinez A.T."/>
            <person name="Xiao Y."/>
            <person name="Gibbons J.G."/>
            <person name="Terashima K."/>
            <person name="Hibbett D.S."/>
            <person name="Grigoriev I.V."/>
        </authorList>
    </citation>
    <scope>NUCLEOTIDE SEQUENCE</scope>
    <source>
        <strain evidence="2">Sp2 HRB7682 ss15</strain>
    </source>
</reference>
<feature type="transmembrane region" description="Helical" evidence="1">
    <location>
        <begin position="149"/>
        <end position="167"/>
    </location>
</feature>
<reference evidence="2" key="2">
    <citation type="journal article" date="2023" name="Proc. Natl. Acad. Sci. U.S.A.">
        <title>A global phylogenomic analysis of the shiitake genus Lentinula.</title>
        <authorList>
            <person name="Sierra-Patev S."/>
            <person name="Min B."/>
            <person name="Naranjo-Ortiz M."/>
            <person name="Looney B."/>
            <person name="Konkel Z."/>
            <person name="Slot J.C."/>
            <person name="Sakamoto Y."/>
            <person name="Steenwyk J.L."/>
            <person name="Rokas A."/>
            <person name="Carro J."/>
            <person name="Camarero S."/>
            <person name="Ferreira P."/>
            <person name="Molpeceres G."/>
            <person name="Ruiz-Duenas F.J."/>
            <person name="Serrano A."/>
            <person name="Henrissat B."/>
            <person name="Drula E."/>
            <person name="Hughes K.W."/>
            <person name="Mata J.L."/>
            <person name="Ishikawa N.K."/>
            <person name="Vargas-Isla R."/>
            <person name="Ushijima S."/>
            <person name="Smith C.A."/>
            <person name="Donoghue J."/>
            <person name="Ahrendt S."/>
            <person name="Andreopoulos W."/>
            <person name="He G."/>
            <person name="LaButti K."/>
            <person name="Lipzen A."/>
            <person name="Ng V."/>
            <person name="Riley R."/>
            <person name="Sandor L."/>
            <person name="Barry K."/>
            <person name="Martinez A.T."/>
            <person name="Xiao Y."/>
            <person name="Gibbons J.G."/>
            <person name="Terashima K."/>
            <person name="Grigoriev I.V."/>
            <person name="Hibbett D."/>
        </authorList>
    </citation>
    <scope>NUCLEOTIDE SEQUENCE</scope>
    <source>
        <strain evidence="2">Sp2 HRB7682 ss15</strain>
    </source>
</reference>
<dbReference type="EMBL" id="JANVFS010000016">
    <property type="protein sequence ID" value="KAJ4479750.1"/>
    <property type="molecule type" value="Genomic_DNA"/>
</dbReference>
<feature type="transmembrane region" description="Helical" evidence="1">
    <location>
        <begin position="264"/>
        <end position="285"/>
    </location>
</feature>
<dbReference type="AlphaFoldDB" id="A0A9W9DP87"/>
<feature type="transmembrane region" description="Helical" evidence="1">
    <location>
        <begin position="50"/>
        <end position="72"/>
    </location>
</feature>
<feature type="transmembrane region" description="Helical" evidence="1">
    <location>
        <begin position="103"/>
        <end position="129"/>
    </location>
</feature>
<accession>A0A9W9DP87</accession>
<keyword evidence="1" id="KW-1133">Transmembrane helix</keyword>
<keyword evidence="1" id="KW-0812">Transmembrane</keyword>
<proteinExistence type="predicted"/>
<feature type="transmembrane region" description="Helical" evidence="1">
    <location>
        <begin position="9"/>
        <end position="30"/>
    </location>
</feature>
<organism evidence="2 3">
    <name type="scientific">Lentinula lateritia</name>
    <dbReference type="NCBI Taxonomy" id="40482"/>
    <lineage>
        <taxon>Eukaryota</taxon>
        <taxon>Fungi</taxon>
        <taxon>Dikarya</taxon>
        <taxon>Basidiomycota</taxon>
        <taxon>Agaricomycotina</taxon>
        <taxon>Agaricomycetes</taxon>
        <taxon>Agaricomycetidae</taxon>
        <taxon>Agaricales</taxon>
        <taxon>Marasmiineae</taxon>
        <taxon>Omphalotaceae</taxon>
        <taxon>Lentinula</taxon>
    </lineage>
</organism>